<protein>
    <submittedName>
        <fullName evidence="1">Uncharacterized protein</fullName>
    </submittedName>
</protein>
<sequence length="157" mass="18619">MSHTLPEQMTGGADRQYDEVTFQRRIQFRMRTRRFLRNIPRLVQYWKKQVKAEFLEDLGKSGNVEVSALTTKEYAKLCEAKSENCDFMISCMKSDNDHFEKMIKDLQCNPVGTMSDLRIERYEASIEIRKKVITDIEKERLQLVDKKNEPDELEYVL</sequence>
<dbReference type="AlphaFoldDB" id="A0A2L2TR96"/>
<name>A0A2L2TR96_9HYPO</name>
<reference evidence="2" key="1">
    <citation type="submission" date="2014-10" db="EMBL/GenBank/DDBJ databases">
        <authorList>
            <person name="King R."/>
        </authorList>
    </citation>
    <scope>NUCLEOTIDE SEQUENCE [LARGE SCALE GENOMIC DNA]</scope>
    <source>
        <strain evidence="2">A3/5</strain>
    </source>
</reference>
<dbReference type="GeneID" id="37255778"/>
<dbReference type="RefSeq" id="XP_025591342.1">
    <property type="nucleotide sequence ID" value="XM_025732415.1"/>
</dbReference>
<evidence type="ECO:0000313" key="2">
    <source>
        <dbReference type="Proteomes" id="UP000245910"/>
    </source>
</evidence>
<dbReference type="EMBL" id="LN649229">
    <property type="protein sequence ID" value="CEI67627.1"/>
    <property type="molecule type" value="Genomic_DNA"/>
</dbReference>
<dbReference type="Proteomes" id="UP000245910">
    <property type="component" value="Chromosome I"/>
</dbReference>
<dbReference type="OrthoDB" id="5035739at2759"/>
<organism evidence="1 2">
    <name type="scientific">Fusarium venenatum</name>
    <dbReference type="NCBI Taxonomy" id="56646"/>
    <lineage>
        <taxon>Eukaryota</taxon>
        <taxon>Fungi</taxon>
        <taxon>Dikarya</taxon>
        <taxon>Ascomycota</taxon>
        <taxon>Pezizomycotina</taxon>
        <taxon>Sordariomycetes</taxon>
        <taxon>Hypocreomycetidae</taxon>
        <taxon>Hypocreales</taxon>
        <taxon>Nectriaceae</taxon>
        <taxon>Fusarium</taxon>
    </lineage>
</organism>
<proteinExistence type="predicted"/>
<keyword evidence="2" id="KW-1185">Reference proteome</keyword>
<dbReference type="KEGG" id="fvn:FVRRES_04139"/>
<accession>A0A2L2TR96</accession>
<evidence type="ECO:0000313" key="1">
    <source>
        <dbReference type="EMBL" id="CEI67627.1"/>
    </source>
</evidence>